<feature type="coiled-coil region" evidence="1">
    <location>
        <begin position="1027"/>
        <end position="1054"/>
    </location>
</feature>
<dbReference type="Pfam" id="PF13620">
    <property type="entry name" value="CarboxypepD_reg"/>
    <property type="match status" value="1"/>
</dbReference>
<reference evidence="4 5" key="1">
    <citation type="submission" date="2022-01" db="EMBL/GenBank/DDBJ databases">
        <title>Collection of gut derived symbiotic bacterial strains cultured from healthy donors.</title>
        <authorList>
            <person name="Lin H."/>
            <person name="Kohout C."/>
            <person name="Waligurski E."/>
            <person name="Pamer E.G."/>
        </authorList>
    </citation>
    <scope>NUCLEOTIDE SEQUENCE [LARGE SCALE GENOMIC DNA]</scope>
    <source>
        <strain evidence="4 5">DFI.7.58</strain>
    </source>
</reference>
<evidence type="ECO:0000256" key="2">
    <source>
        <dbReference type="SAM" id="MobiDB-lite"/>
    </source>
</evidence>
<comment type="caution">
    <text evidence="4">The sequence shown here is derived from an EMBL/GenBank/DDBJ whole genome shotgun (WGS) entry which is preliminary data.</text>
</comment>
<proteinExistence type="predicted"/>
<feature type="signal peptide" evidence="3">
    <location>
        <begin position="1"/>
        <end position="33"/>
    </location>
</feature>
<name>A0ABS9MI27_9FIRM</name>
<keyword evidence="3" id="KW-0732">Signal</keyword>
<keyword evidence="5" id="KW-1185">Reference proteome</keyword>
<gene>
    <name evidence="4" type="ORF">L0P57_05915</name>
</gene>
<dbReference type="Gene3D" id="2.60.40.1120">
    <property type="entry name" value="Carboxypeptidase-like, regulatory domain"/>
    <property type="match status" value="1"/>
</dbReference>
<dbReference type="SMART" id="SM00710">
    <property type="entry name" value="PbH1"/>
    <property type="match status" value="6"/>
</dbReference>
<dbReference type="Pfam" id="PF07554">
    <property type="entry name" value="FIVAR"/>
    <property type="match status" value="4"/>
</dbReference>
<feature type="compositionally biased region" description="Low complexity" evidence="2">
    <location>
        <begin position="1273"/>
        <end position="1294"/>
    </location>
</feature>
<evidence type="ECO:0000256" key="3">
    <source>
        <dbReference type="SAM" id="SignalP"/>
    </source>
</evidence>
<dbReference type="InterPro" id="IPR008969">
    <property type="entry name" value="CarboxyPept-like_regulatory"/>
</dbReference>
<feature type="chain" id="PRO_5045090915" evidence="3">
    <location>
        <begin position="34"/>
        <end position="1404"/>
    </location>
</feature>
<evidence type="ECO:0000256" key="1">
    <source>
        <dbReference type="SAM" id="Coils"/>
    </source>
</evidence>
<dbReference type="SUPFAM" id="SSF51126">
    <property type="entry name" value="Pectin lyase-like"/>
    <property type="match status" value="2"/>
</dbReference>
<dbReference type="Proteomes" id="UP001298681">
    <property type="component" value="Unassembled WGS sequence"/>
</dbReference>
<accession>A0ABS9MI27</accession>
<dbReference type="Gene3D" id="2.60.120.260">
    <property type="entry name" value="Galactose-binding domain-like"/>
    <property type="match status" value="1"/>
</dbReference>
<dbReference type="RefSeq" id="WP_237966639.1">
    <property type="nucleotide sequence ID" value="NZ_JAKNHQ010000006.1"/>
</dbReference>
<feature type="region of interest" description="Disordered" evidence="2">
    <location>
        <begin position="1266"/>
        <end position="1294"/>
    </location>
</feature>
<keyword evidence="1" id="KW-0175">Coiled coil</keyword>
<dbReference type="SUPFAM" id="SSF49464">
    <property type="entry name" value="Carboxypeptidase regulatory domain-like"/>
    <property type="match status" value="1"/>
</dbReference>
<evidence type="ECO:0000313" key="4">
    <source>
        <dbReference type="EMBL" id="MCG4610467.1"/>
    </source>
</evidence>
<sequence>MQFKKGSAFTKVLSLALAIMVSASSLLGGTAFAAETSVQDASTVNTLSTAANAEEEEDFTVVENYALNGTMEEDTNGALTYWMPDLKDGSDDNTIAKATSIRYGDVNIGRHDGYFAAIRPNSSYVPYEAALEQLMVLPNGTYTLSAYVYSVTTEEDKENGGYAKMYVYEDDGLEAIEVDLEATGAWTQVVIPDVTITNGKCRIGFGLKSVGSDEGTARALAVDNVVLSIPAGTINGTVTDPDGATVPNATVKVKDSAETVASITTGSDGTYEIDVPAGDDFVVTAAKAGFRSVSEEGVTFTEGEATTLDLQFTEMVEENAYYVDADFGDDSNDGTSPERAWKTIAKLNETVFQPGDTILFKAGCSWEGETFKPQGNGEEGNPIYVGKYGDEDLYPAIHANYVPGTPLAEMETNNKNALEITGISYWEFHDLELTNYGIYNDDSTANEQKGRRAVTIRSSGGTMEDIVLDGLYIHDVNGWNPKANDDNGAAISFGANGQTYIDGLTIENCLIKDVTRDGITGGGYTGTRPWGWNSWDMQNGVPLRHKNVVIRNNVLDTIAGDGIVATGTYEILVEHNLVTHASNNPIPYPNQSGNARTNLSAAVWPFDADNSIFQYNEVCYTGVPRGTEVADGEAFDSDYYCVNTLFQYNYSHDNEGGFLMICGPAYAYSDGTVVRYNISENDGSMHGKRTIFEIGGGGGVDHSYIYNNTIYTSEDHSVFSVMRGEPWDGKPKGTNFINNIFAINGTVAQFGFAGDPRDKGKEGVVTYNHNLYTGTLFEGTLKDMPDDPNAVFGDPKFVDPGNAGDGYENAKAYQIQEGSAAIGAGLQIDQSWLGQKLDTVSYTAGNGSTAENKAVYFHVDGEEFQWQDPNGGIDFFGNPLPTRSAPDIGAHQFSVEPPAPEEHTLTVRFNLAAQMVGEGMDIDLANKLGMYSTQVMGEDPITFTFVPTAEGREFRSIKVNGEPVAFDEDTDTYSYTYEGTMANQDTELVFEFEVVSKLTLVAAIEEAEALVGGEEYNTVIASVRERFDKALENAKSVRDDNQSTQQEIDDARNELLEVIPLLSLTAGDTTALESLLAVVGQLDEADYTTSSWAALQEKVSAAEAVVEEEEPLKTEVDEAYEALYDALTALEYRADTSSLEALVARALEIDAVLDTEYLEAGQEEFKEALAAAQDVLANVDATQEEVEDAASALNQAMANLRKIPDKSALEALVQELSAISGDDYTAQSYAALRASLNIAMQVLEDPNATQEEVDSAIDACNDAKEKLTEVHHSSNSGSGSSSSGSSSSSGKVSGEGTSVVVPSAVVAAAQNVSTQAYVRSDTTVNFTLMHGQAYCFKMTVVNGNNLTPSFTVGNGDVLKTQFVAQIGNDYYYRVYATGTPGQSTGVYTTLPGQNAVKHCAVTIA</sequence>
<evidence type="ECO:0000313" key="5">
    <source>
        <dbReference type="Proteomes" id="UP001298681"/>
    </source>
</evidence>
<dbReference type="InterPro" id="IPR011050">
    <property type="entry name" value="Pectin_lyase_fold/virulence"/>
</dbReference>
<protein>
    <submittedName>
        <fullName evidence="4">Carboxypeptidase regulatory-like domain-containing protein</fullName>
    </submittedName>
</protein>
<organism evidence="4 5">
    <name type="scientific">Anaeromassilibacillus senegalensis</name>
    <dbReference type="NCBI Taxonomy" id="1673717"/>
    <lineage>
        <taxon>Bacteria</taxon>
        <taxon>Bacillati</taxon>
        <taxon>Bacillota</taxon>
        <taxon>Clostridia</taxon>
        <taxon>Eubacteriales</taxon>
        <taxon>Acutalibacteraceae</taxon>
        <taxon>Anaeromassilibacillus</taxon>
    </lineage>
</organism>
<dbReference type="EMBL" id="JAKNHQ010000006">
    <property type="protein sequence ID" value="MCG4610467.1"/>
    <property type="molecule type" value="Genomic_DNA"/>
</dbReference>
<dbReference type="Gene3D" id="1.20.1270.90">
    <property type="entry name" value="AF1782-like"/>
    <property type="match status" value="4"/>
</dbReference>
<dbReference type="InterPro" id="IPR006626">
    <property type="entry name" value="PbH1"/>
</dbReference>
<dbReference type="InterPro" id="IPR012334">
    <property type="entry name" value="Pectin_lyas_fold"/>
</dbReference>
<dbReference type="Gene3D" id="2.160.20.10">
    <property type="entry name" value="Single-stranded right-handed beta-helix, Pectin lyase-like"/>
    <property type="match status" value="1"/>
</dbReference>